<name>A0ABT0XLV9_9BACI</name>
<feature type="domain" description="DUF418" evidence="2">
    <location>
        <begin position="237"/>
        <end position="391"/>
    </location>
</feature>
<feature type="transmembrane region" description="Helical" evidence="1">
    <location>
        <begin position="146"/>
        <end position="164"/>
    </location>
</feature>
<dbReference type="RefSeq" id="WP_251609652.1">
    <property type="nucleotide sequence ID" value="NZ_JAMQJY010000002.1"/>
</dbReference>
<feature type="transmembrane region" description="Helical" evidence="1">
    <location>
        <begin position="62"/>
        <end position="81"/>
    </location>
</feature>
<dbReference type="Proteomes" id="UP001203665">
    <property type="component" value="Unassembled WGS sequence"/>
</dbReference>
<evidence type="ECO:0000313" key="3">
    <source>
        <dbReference type="EMBL" id="MCM2676710.1"/>
    </source>
</evidence>
<feature type="transmembrane region" description="Helical" evidence="1">
    <location>
        <begin position="286"/>
        <end position="304"/>
    </location>
</feature>
<dbReference type="EMBL" id="JAMQJY010000002">
    <property type="protein sequence ID" value="MCM2676710.1"/>
    <property type="molecule type" value="Genomic_DNA"/>
</dbReference>
<dbReference type="InterPro" id="IPR052529">
    <property type="entry name" value="Bact_Transport_Assoc"/>
</dbReference>
<sequence>MNNRSTPTLEQDRIISLDMLRGFALLGIILANSLHFQFGLLYDTSITTPYANGGIDRLTESFIFIFVQASFYPLFSFLFGYGMALQKERLLDKGLNFNAVFWRRTAILGLVGYLHAMYLWNGDILFTYAWASVLLFFCLMMPARGLIITGLILVGLLGSCSLVPDSFYEFGMSDQEMNPTDEFSEKEVVVLSEGSYADVVEFRQTENPIFPGIFGDIVFIATQVIGVIGLILLGAYVMRKGWIKDPITHKKKWKIIMWVGLGVALLTKSPLTLAPDSIQLATLQSYVGGPFLTAFFVSAFVLAVTTERGKKILQPLAYAGRMAFTNYLFQSLIMTTIFYHYGFGLFNSVGVFAGAMIAVAVFIIQLILSKVWLSYFRMGPLEWIWRAGTYLQLPPLKKESK</sequence>
<feature type="transmembrane region" description="Helical" evidence="1">
    <location>
        <begin position="20"/>
        <end position="42"/>
    </location>
</feature>
<evidence type="ECO:0000313" key="4">
    <source>
        <dbReference type="Proteomes" id="UP001203665"/>
    </source>
</evidence>
<keyword evidence="1" id="KW-1133">Transmembrane helix</keyword>
<feature type="transmembrane region" description="Helical" evidence="1">
    <location>
        <begin position="324"/>
        <end position="343"/>
    </location>
</feature>
<keyword evidence="4" id="KW-1185">Reference proteome</keyword>
<feature type="transmembrane region" description="Helical" evidence="1">
    <location>
        <begin position="255"/>
        <end position="274"/>
    </location>
</feature>
<keyword evidence="1" id="KW-0472">Membrane</keyword>
<dbReference type="Pfam" id="PF04235">
    <property type="entry name" value="DUF418"/>
    <property type="match status" value="1"/>
</dbReference>
<reference evidence="3" key="1">
    <citation type="submission" date="2022-06" db="EMBL/GenBank/DDBJ databases">
        <title>Alkalicoccobacillus porphyridii sp. nov., isolated from a marine red alga, Porphyridium purpureum and reclassification of Shouchella plakortidis and Shouchella gibsonii as Alkalicoccobacillus plakortidis comb. nov. and Alkalicoccobacillus gibsonii comb. nov.</title>
        <authorList>
            <person name="Kim K.H."/>
            <person name="Lee J.K."/>
            <person name="Han D.M."/>
            <person name="Baek J.H."/>
            <person name="Jeon C.O."/>
        </authorList>
    </citation>
    <scope>NUCLEOTIDE SEQUENCE</scope>
    <source>
        <strain evidence="3">DSM 19153</strain>
    </source>
</reference>
<evidence type="ECO:0000259" key="2">
    <source>
        <dbReference type="Pfam" id="PF04235"/>
    </source>
</evidence>
<feature type="transmembrane region" description="Helical" evidence="1">
    <location>
        <begin position="209"/>
        <end position="234"/>
    </location>
</feature>
<dbReference type="PANTHER" id="PTHR30590:SF2">
    <property type="entry name" value="INNER MEMBRANE PROTEIN"/>
    <property type="match status" value="1"/>
</dbReference>
<feature type="transmembrane region" description="Helical" evidence="1">
    <location>
        <begin position="101"/>
        <end position="118"/>
    </location>
</feature>
<dbReference type="PANTHER" id="PTHR30590">
    <property type="entry name" value="INNER MEMBRANE PROTEIN"/>
    <property type="match status" value="1"/>
</dbReference>
<protein>
    <submittedName>
        <fullName evidence="3">DUF418 domain-containing protein</fullName>
    </submittedName>
</protein>
<gene>
    <name evidence="3" type="ORF">NDM98_15375</name>
</gene>
<accession>A0ABT0XLV9</accession>
<organism evidence="3 4">
    <name type="scientific">Alkalicoccobacillus plakortidis</name>
    <dbReference type="NCBI Taxonomy" id="444060"/>
    <lineage>
        <taxon>Bacteria</taxon>
        <taxon>Bacillati</taxon>
        <taxon>Bacillota</taxon>
        <taxon>Bacilli</taxon>
        <taxon>Bacillales</taxon>
        <taxon>Bacillaceae</taxon>
        <taxon>Alkalicoccobacillus</taxon>
    </lineage>
</organism>
<comment type="caution">
    <text evidence="3">The sequence shown here is derived from an EMBL/GenBank/DDBJ whole genome shotgun (WGS) entry which is preliminary data.</text>
</comment>
<proteinExistence type="predicted"/>
<feature type="transmembrane region" description="Helical" evidence="1">
    <location>
        <begin position="349"/>
        <end position="368"/>
    </location>
</feature>
<keyword evidence="1" id="KW-0812">Transmembrane</keyword>
<dbReference type="InterPro" id="IPR007349">
    <property type="entry name" value="DUF418"/>
</dbReference>
<evidence type="ECO:0000256" key="1">
    <source>
        <dbReference type="SAM" id="Phobius"/>
    </source>
</evidence>